<accession>A0A6G9XX58</accession>
<dbReference type="AlphaFoldDB" id="A0A6G9XX58"/>
<feature type="region of interest" description="Disordered" evidence="1">
    <location>
        <begin position="32"/>
        <end position="112"/>
    </location>
</feature>
<feature type="region of interest" description="Disordered" evidence="1">
    <location>
        <begin position="139"/>
        <end position="162"/>
    </location>
</feature>
<dbReference type="EMBL" id="CP046171">
    <property type="protein sequence ID" value="QIS05515.1"/>
    <property type="molecule type" value="Genomic_DNA"/>
</dbReference>
<reference evidence="2 3" key="1">
    <citation type="journal article" date="2019" name="ACS Chem. Biol.">
        <title>Identification and Mobilization of a Cryptic Antibiotic Biosynthesis Gene Locus from a Human-Pathogenic Nocardia Isolate.</title>
        <authorList>
            <person name="Herisse M."/>
            <person name="Ishida K."/>
            <person name="Porter J.L."/>
            <person name="Howden B."/>
            <person name="Hertweck C."/>
            <person name="Stinear T.P."/>
            <person name="Pidot S.J."/>
        </authorList>
    </citation>
    <scope>NUCLEOTIDE SEQUENCE [LARGE SCALE GENOMIC DNA]</scope>
    <source>
        <strain evidence="2 3">AUSMDU00024985</strain>
    </source>
</reference>
<evidence type="ECO:0000313" key="3">
    <source>
        <dbReference type="Proteomes" id="UP000501705"/>
    </source>
</evidence>
<evidence type="ECO:0000313" key="2">
    <source>
        <dbReference type="EMBL" id="QIS05515.1"/>
    </source>
</evidence>
<organism evidence="2 3">
    <name type="scientific">Nocardia brasiliensis</name>
    <dbReference type="NCBI Taxonomy" id="37326"/>
    <lineage>
        <taxon>Bacteria</taxon>
        <taxon>Bacillati</taxon>
        <taxon>Actinomycetota</taxon>
        <taxon>Actinomycetes</taxon>
        <taxon>Mycobacteriales</taxon>
        <taxon>Nocardiaceae</taxon>
        <taxon>Nocardia</taxon>
    </lineage>
</organism>
<proteinExistence type="predicted"/>
<gene>
    <name evidence="2" type="ORF">F5X71_27230</name>
</gene>
<feature type="compositionally biased region" description="Polar residues" evidence="1">
    <location>
        <begin position="67"/>
        <end position="78"/>
    </location>
</feature>
<dbReference type="RefSeq" id="WP_167464584.1">
    <property type="nucleotide sequence ID" value="NZ_CP046171.1"/>
</dbReference>
<sequence length="172" mass="16476">MGKHSAPRKNHVPAQLAILSTATLIGLGVSAHSGAGQASADASITATHRVDNAAPAPTKRIGGAAAQTVSHHTGQVSRNAVPPKKRKPKPSAGKPKPAADKPKAAPDPLELLNSGSAALSGLAKSLNTGSSAIAPLGKALSTGSSAVSGSASSGSAGLGGLAPLLGLLSGSA</sequence>
<dbReference type="Proteomes" id="UP000501705">
    <property type="component" value="Chromosome"/>
</dbReference>
<protein>
    <submittedName>
        <fullName evidence="2">Uncharacterized protein</fullName>
    </submittedName>
</protein>
<name>A0A6G9XX58_NOCBR</name>
<evidence type="ECO:0000256" key="1">
    <source>
        <dbReference type="SAM" id="MobiDB-lite"/>
    </source>
</evidence>